<keyword evidence="5" id="KW-1185">Reference proteome</keyword>
<dbReference type="SUPFAM" id="SSF46689">
    <property type="entry name" value="Homeodomain-like"/>
    <property type="match status" value="1"/>
</dbReference>
<name>A0ABU0GMF8_9CELL</name>
<dbReference type="PRINTS" id="PR00455">
    <property type="entry name" value="HTHTETR"/>
</dbReference>
<evidence type="ECO:0000313" key="5">
    <source>
        <dbReference type="Proteomes" id="UP001240250"/>
    </source>
</evidence>
<accession>A0ABU0GMF8</accession>
<evidence type="ECO:0000256" key="1">
    <source>
        <dbReference type="ARBA" id="ARBA00023125"/>
    </source>
</evidence>
<evidence type="ECO:0000256" key="2">
    <source>
        <dbReference type="PROSITE-ProRule" id="PRU00335"/>
    </source>
</evidence>
<dbReference type="PANTHER" id="PTHR30055">
    <property type="entry name" value="HTH-TYPE TRANSCRIPTIONAL REGULATOR RUTR"/>
    <property type="match status" value="1"/>
</dbReference>
<dbReference type="InterPro" id="IPR001647">
    <property type="entry name" value="HTH_TetR"/>
</dbReference>
<feature type="domain" description="HTH tetR-type" evidence="3">
    <location>
        <begin position="15"/>
        <end position="75"/>
    </location>
</feature>
<dbReference type="PROSITE" id="PS50977">
    <property type="entry name" value="HTH_TETR_2"/>
    <property type="match status" value="1"/>
</dbReference>
<reference evidence="4 5" key="1">
    <citation type="submission" date="2023-07" db="EMBL/GenBank/DDBJ databases">
        <title>Sequencing the genomes of 1000 actinobacteria strains.</title>
        <authorList>
            <person name="Klenk H.-P."/>
        </authorList>
    </citation>
    <scope>NUCLEOTIDE SEQUENCE [LARGE SCALE GENOMIC DNA]</scope>
    <source>
        <strain evidence="4 5">DSM 14785</strain>
    </source>
</reference>
<dbReference type="InterPro" id="IPR050109">
    <property type="entry name" value="HTH-type_TetR-like_transc_reg"/>
</dbReference>
<dbReference type="InterPro" id="IPR036271">
    <property type="entry name" value="Tet_transcr_reg_TetR-rel_C_sf"/>
</dbReference>
<proteinExistence type="predicted"/>
<evidence type="ECO:0000259" key="3">
    <source>
        <dbReference type="PROSITE" id="PS50977"/>
    </source>
</evidence>
<dbReference type="InterPro" id="IPR009057">
    <property type="entry name" value="Homeodomain-like_sf"/>
</dbReference>
<dbReference type="Gene3D" id="1.10.357.10">
    <property type="entry name" value="Tetracycline Repressor, domain 2"/>
    <property type="match status" value="1"/>
</dbReference>
<evidence type="ECO:0000313" key="4">
    <source>
        <dbReference type="EMBL" id="MDQ0425916.1"/>
    </source>
</evidence>
<dbReference type="PANTHER" id="PTHR30055:SF146">
    <property type="entry name" value="HTH-TYPE TRANSCRIPTIONAL DUAL REGULATOR CECR"/>
    <property type="match status" value="1"/>
</dbReference>
<keyword evidence="1 2" id="KW-0238">DNA-binding</keyword>
<feature type="DNA-binding region" description="H-T-H motif" evidence="2">
    <location>
        <begin position="38"/>
        <end position="57"/>
    </location>
</feature>
<organism evidence="4 5">
    <name type="scientific">Cellulomonas iranensis</name>
    <dbReference type="NCBI Taxonomy" id="76862"/>
    <lineage>
        <taxon>Bacteria</taxon>
        <taxon>Bacillati</taxon>
        <taxon>Actinomycetota</taxon>
        <taxon>Actinomycetes</taxon>
        <taxon>Micrococcales</taxon>
        <taxon>Cellulomonadaceae</taxon>
        <taxon>Cellulomonas</taxon>
    </lineage>
</organism>
<protein>
    <submittedName>
        <fullName evidence="4">AcrR family transcriptional regulator</fullName>
    </submittedName>
</protein>
<dbReference type="EMBL" id="JAUSVM010000001">
    <property type="protein sequence ID" value="MDQ0425916.1"/>
    <property type="molecule type" value="Genomic_DNA"/>
</dbReference>
<sequence>MPTARTRPRVRMDGPRRRDQILAAATALIAERGYWGLSTQDVADACDMTVPGLLHHVGSKTGLLVAVLERRDALDALAIADRLGVPHGPGRGIWGTDLFTAAGVTLDVLCDHLVQHNATQPEVVRLYAVLEAESLTPDHPAHAYFADRQRTALAALAAVVPPPHDPDHLASVALGLMDGLQLQWLRDPTTSLVDRWRAAVADVPGLRVPA</sequence>
<gene>
    <name evidence="4" type="ORF">JO380_002297</name>
</gene>
<dbReference type="RefSeq" id="WP_205601456.1">
    <property type="nucleotide sequence ID" value="NZ_JAGIBB010000030.1"/>
</dbReference>
<dbReference type="Proteomes" id="UP001240250">
    <property type="component" value="Unassembled WGS sequence"/>
</dbReference>
<dbReference type="Pfam" id="PF00440">
    <property type="entry name" value="TetR_N"/>
    <property type="match status" value="1"/>
</dbReference>
<dbReference type="SUPFAM" id="SSF48498">
    <property type="entry name" value="Tetracyclin repressor-like, C-terminal domain"/>
    <property type="match status" value="1"/>
</dbReference>
<comment type="caution">
    <text evidence="4">The sequence shown here is derived from an EMBL/GenBank/DDBJ whole genome shotgun (WGS) entry which is preliminary data.</text>
</comment>